<feature type="domain" description="EamA" evidence="7">
    <location>
        <begin position="62"/>
        <end position="192"/>
    </location>
</feature>
<protein>
    <recommendedName>
        <fullName evidence="7">EamA domain-containing protein</fullName>
    </recommendedName>
</protein>
<dbReference type="Proteomes" id="UP000790347">
    <property type="component" value="Unassembled WGS sequence"/>
</dbReference>
<feature type="transmembrane region" description="Helical" evidence="6">
    <location>
        <begin position="272"/>
        <end position="296"/>
    </location>
</feature>
<organism evidence="8 9">
    <name type="scientific">Dermatophagoides farinae</name>
    <name type="common">American house dust mite</name>
    <dbReference type="NCBI Taxonomy" id="6954"/>
    <lineage>
        <taxon>Eukaryota</taxon>
        <taxon>Metazoa</taxon>
        <taxon>Ecdysozoa</taxon>
        <taxon>Arthropoda</taxon>
        <taxon>Chelicerata</taxon>
        <taxon>Arachnida</taxon>
        <taxon>Acari</taxon>
        <taxon>Acariformes</taxon>
        <taxon>Sarcoptiformes</taxon>
        <taxon>Astigmata</taxon>
        <taxon>Psoroptidia</taxon>
        <taxon>Analgoidea</taxon>
        <taxon>Pyroglyphidae</taxon>
        <taxon>Dermatophagoidinae</taxon>
        <taxon>Dermatophagoides</taxon>
    </lineage>
</organism>
<dbReference type="InterPro" id="IPR037185">
    <property type="entry name" value="EmrE-like"/>
</dbReference>
<dbReference type="PANTHER" id="PTHR22911">
    <property type="entry name" value="ACYL-MALONYL CONDENSING ENZYME-RELATED"/>
    <property type="match status" value="1"/>
</dbReference>
<accession>A0A922L2D8</accession>
<keyword evidence="9" id="KW-1185">Reference proteome</keyword>
<dbReference type="Pfam" id="PF00892">
    <property type="entry name" value="EamA"/>
    <property type="match status" value="2"/>
</dbReference>
<reference evidence="8" key="2">
    <citation type="journal article" date="2022" name="Res Sq">
        <title>Comparative Genomics Reveals Insights into the Divergent Evolution of Astigmatic Mites and Household Pest Adaptations.</title>
        <authorList>
            <person name="Xiong Q."/>
            <person name="Wan A.T.-Y."/>
            <person name="Liu X.-Y."/>
            <person name="Fung C.S.-H."/>
            <person name="Xiao X."/>
            <person name="Malainual N."/>
            <person name="Hou J."/>
            <person name="Wang L."/>
            <person name="Wang M."/>
            <person name="Yang K."/>
            <person name="Cui Y."/>
            <person name="Leung E."/>
            <person name="Nong W."/>
            <person name="Shin S.-K."/>
            <person name="Au S."/>
            <person name="Jeong K.Y."/>
            <person name="Chew F.T."/>
            <person name="Hui J."/>
            <person name="Leung T.F."/>
            <person name="Tungtrongchitr A."/>
            <person name="Zhong N."/>
            <person name="Liu Z."/>
            <person name="Tsui S."/>
        </authorList>
    </citation>
    <scope>NUCLEOTIDE SEQUENCE</scope>
    <source>
        <strain evidence="8">Derf</strain>
        <tissue evidence="8">Whole organism</tissue>
    </source>
</reference>
<dbReference type="PANTHER" id="PTHR22911:SF6">
    <property type="entry name" value="SOLUTE CARRIER FAMILY 35 MEMBER G1"/>
    <property type="match status" value="1"/>
</dbReference>
<dbReference type="GO" id="GO:0016020">
    <property type="term" value="C:membrane"/>
    <property type="evidence" value="ECO:0007669"/>
    <property type="project" value="UniProtKB-SubCell"/>
</dbReference>
<dbReference type="InterPro" id="IPR000620">
    <property type="entry name" value="EamA_dom"/>
</dbReference>
<evidence type="ECO:0000256" key="6">
    <source>
        <dbReference type="SAM" id="Phobius"/>
    </source>
</evidence>
<feature type="domain" description="EamA" evidence="7">
    <location>
        <begin position="213"/>
        <end position="343"/>
    </location>
</feature>
<keyword evidence="3 6" id="KW-1133">Transmembrane helix</keyword>
<evidence type="ECO:0000256" key="3">
    <source>
        <dbReference type="ARBA" id="ARBA00022989"/>
    </source>
</evidence>
<comment type="subcellular location">
    <subcellularLocation>
        <location evidence="1">Membrane</location>
        <topology evidence="1">Multi-pass membrane protein</topology>
    </subcellularLocation>
</comment>
<feature type="transmembrane region" description="Helical" evidence="6">
    <location>
        <begin position="61"/>
        <end position="87"/>
    </location>
</feature>
<evidence type="ECO:0000256" key="4">
    <source>
        <dbReference type="ARBA" id="ARBA00023136"/>
    </source>
</evidence>
<keyword evidence="2 6" id="KW-0812">Transmembrane</keyword>
<feature type="transmembrane region" description="Helical" evidence="6">
    <location>
        <begin position="152"/>
        <end position="170"/>
    </location>
</feature>
<dbReference type="EMBL" id="ASGP02000007">
    <property type="protein sequence ID" value="KAH9497535.1"/>
    <property type="molecule type" value="Genomic_DNA"/>
</dbReference>
<comment type="caution">
    <text evidence="8">The sequence shown here is derived from an EMBL/GenBank/DDBJ whole genome shotgun (WGS) entry which is preliminary data.</text>
</comment>
<feature type="compositionally biased region" description="Low complexity" evidence="5">
    <location>
        <begin position="379"/>
        <end position="392"/>
    </location>
</feature>
<evidence type="ECO:0000256" key="1">
    <source>
        <dbReference type="ARBA" id="ARBA00004141"/>
    </source>
</evidence>
<evidence type="ECO:0000313" key="9">
    <source>
        <dbReference type="Proteomes" id="UP000790347"/>
    </source>
</evidence>
<feature type="region of interest" description="Disordered" evidence="5">
    <location>
        <begin position="371"/>
        <end position="410"/>
    </location>
</feature>
<proteinExistence type="predicted"/>
<dbReference type="Gene3D" id="1.10.3730.20">
    <property type="match status" value="1"/>
</dbReference>
<feature type="transmembrane region" description="Helical" evidence="6">
    <location>
        <begin position="303"/>
        <end position="321"/>
    </location>
</feature>
<sequence length="464" mass="51350">MPLLKPNIMSDILSTPELSRFGLAEAKINMPSTLASSQSSIDIRTSNTNSKLKSIPERIPAFGLLMAILSVFCFSIASVIVRILVSLPTIEILVWRSLCQFVVYFATTLVYGYNFFGQPGHRLDLFYRSISGTISLSAVYIAYRLIPLSDASTIHFASPVFVTVFAYFLLKEPLSKLQIITGTITLTGVFIIAKPEFIFGSESDVIHEMRLEGIVLSVIASMTAAFSMIALRKLKTTPVAVVVMWYSFTLVVCGSTYLTIANKWIMPNTTQIWSLLIAIGICGILDQYCITLAFQYEKAGPISVVRTFNIVLSFLWEVMLLNEDIEWTSILGACLICSCVIVLALVKWYKESPESFEKIRRKLCCFCPAPGPKPKPKSKSSLSSSSSSSSSSKRNKKINNKSRSRDINNQSSSTVDFNIATTLDSTMKKHKKNGSNESIDSITVQNTVNSNAILLIKSDDDDDE</sequence>
<feature type="transmembrane region" description="Helical" evidence="6">
    <location>
        <begin position="327"/>
        <end position="349"/>
    </location>
</feature>
<dbReference type="AlphaFoldDB" id="A0A922L2D8"/>
<feature type="transmembrane region" description="Helical" evidence="6">
    <location>
        <begin position="177"/>
        <end position="193"/>
    </location>
</feature>
<evidence type="ECO:0000256" key="2">
    <source>
        <dbReference type="ARBA" id="ARBA00022692"/>
    </source>
</evidence>
<dbReference type="SUPFAM" id="SSF103481">
    <property type="entry name" value="Multidrug resistance efflux transporter EmrE"/>
    <property type="match status" value="2"/>
</dbReference>
<reference evidence="8" key="1">
    <citation type="submission" date="2013-05" db="EMBL/GenBank/DDBJ databases">
        <authorList>
            <person name="Yim A.K.Y."/>
            <person name="Chan T.F."/>
            <person name="Ji K.M."/>
            <person name="Liu X.Y."/>
            <person name="Zhou J.W."/>
            <person name="Li R.Q."/>
            <person name="Yang K.Y."/>
            <person name="Li J."/>
            <person name="Li M."/>
            <person name="Law P.T.W."/>
            <person name="Wu Y.L."/>
            <person name="Cai Z.L."/>
            <person name="Qin H."/>
            <person name="Bao Y."/>
            <person name="Leung R.K.K."/>
            <person name="Ng P.K.S."/>
            <person name="Zou J."/>
            <person name="Zhong X.J."/>
            <person name="Ran P.X."/>
            <person name="Zhong N.S."/>
            <person name="Liu Z.G."/>
            <person name="Tsui S.K.W."/>
        </authorList>
    </citation>
    <scope>NUCLEOTIDE SEQUENCE</scope>
    <source>
        <strain evidence="8">Derf</strain>
        <tissue evidence="8">Whole organism</tissue>
    </source>
</reference>
<evidence type="ECO:0000256" key="5">
    <source>
        <dbReference type="SAM" id="MobiDB-lite"/>
    </source>
</evidence>
<feature type="transmembrane region" description="Helical" evidence="6">
    <location>
        <begin position="93"/>
        <end position="113"/>
    </location>
</feature>
<feature type="transmembrane region" description="Helical" evidence="6">
    <location>
        <begin position="213"/>
        <end position="231"/>
    </location>
</feature>
<evidence type="ECO:0000313" key="8">
    <source>
        <dbReference type="EMBL" id="KAH9497535.1"/>
    </source>
</evidence>
<name>A0A922L2D8_DERFA</name>
<gene>
    <name evidence="8" type="ORF">DERF_013514</name>
</gene>
<feature type="transmembrane region" description="Helical" evidence="6">
    <location>
        <begin position="238"/>
        <end position="260"/>
    </location>
</feature>
<keyword evidence="4 6" id="KW-0472">Membrane</keyword>
<feature type="compositionally biased region" description="Basic residues" evidence="5">
    <location>
        <begin position="393"/>
        <end position="402"/>
    </location>
</feature>
<feature type="transmembrane region" description="Helical" evidence="6">
    <location>
        <begin position="125"/>
        <end position="146"/>
    </location>
</feature>
<evidence type="ECO:0000259" key="7">
    <source>
        <dbReference type="Pfam" id="PF00892"/>
    </source>
</evidence>